<evidence type="ECO:0000256" key="1">
    <source>
        <dbReference type="SAM" id="MobiDB-lite"/>
    </source>
</evidence>
<evidence type="ECO:0000313" key="2">
    <source>
        <dbReference type="EMBL" id="KAJ7708870.1"/>
    </source>
</evidence>
<dbReference type="Proteomes" id="UP001221757">
    <property type="component" value="Unassembled WGS sequence"/>
</dbReference>
<feature type="region of interest" description="Disordered" evidence="1">
    <location>
        <begin position="1"/>
        <end position="93"/>
    </location>
</feature>
<sequence>MEYISQGNKLVQDVGWRAPEKTTETKQEKRRGIRVDVGEMRKNSETISERSTLLSVSKNPDSPAERRMSPLARSDSGRQSTPCLAKSTRRRDVKVMREREGDGSFNACSIRLLYNKF</sequence>
<evidence type="ECO:0000313" key="3">
    <source>
        <dbReference type="Proteomes" id="UP001221757"/>
    </source>
</evidence>
<gene>
    <name evidence="2" type="ORF">B0H17DRAFT_1124662</name>
</gene>
<organism evidence="2 3">
    <name type="scientific">Mycena rosella</name>
    <name type="common">Pink bonnet</name>
    <name type="synonym">Agaricus rosellus</name>
    <dbReference type="NCBI Taxonomy" id="1033263"/>
    <lineage>
        <taxon>Eukaryota</taxon>
        <taxon>Fungi</taxon>
        <taxon>Dikarya</taxon>
        <taxon>Basidiomycota</taxon>
        <taxon>Agaricomycotina</taxon>
        <taxon>Agaricomycetes</taxon>
        <taxon>Agaricomycetidae</taxon>
        <taxon>Agaricales</taxon>
        <taxon>Marasmiineae</taxon>
        <taxon>Mycenaceae</taxon>
        <taxon>Mycena</taxon>
    </lineage>
</organism>
<comment type="caution">
    <text evidence="2">The sequence shown here is derived from an EMBL/GenBank/DDBJ whole genome shotgun (WGS) entry which is preliminary data.</text>
</comment>
<dbReference type="EMBL" id="JARKIE010000003">
    <property type="protein sequence ID" value="KAJ7708870.1"/>
    <property type="molecule type" value="Genomic_DNA"/>
</dbReference>
<keyword evidence="3" id="KW-1185">Reference proteome</keyword>
<protein>
    <submittedName>
        <fullName evidence="2">Uncharacterized protein</fullName>
    </submittedName>
</protein>
<dbReference type="AlphaFoldDB" id="A0AAD7H054"/>
<name>A0AAD7H054_MYCRO</name>
<feature type="compositionally biased region" description="Basic and acidic residues" evidence="1">
    <location>
        <begin position="33"/>
        <end position="48"/>
    </location>
</feature>
<accession>A0AAD7H054</accession>
<reference evidence="2" key="1">
    <citation type="submission" date="2023-03" db="EMBL/GenBank/DDBJ databases">
        <title>Massive genome expansion in bonnet fungi (Mycena s.s.) driven by repeated elements and novel gene families across ecological guilds.</title>
        <authorList>
            <consortium name="Lawrence Berkeley National Laboratory"/>
            <person name="Harder C.B."/>
            <person name="Miyauchi S."/>
            <person name="Viragh M."/>
            <person name="Kuo A."/>
            <person name="Thoen E."/>
            <person name="Andreopoulos B."/>
            <person name="Lu D."/>
            <person name="Skrede I."/>
            <person name="Drula E."/>
            <person name="Henrissat B."/>
            <person name="Morin E."/>
            <person name="Kohler A."/>
            <person name="Barry K."/>
            <person name="LaButti K."/>
            <person name="Morin E."/>
            <person name="Salamov A."/>
            <person name="Lipzen A."/>
            <person name="Mereny Z."/>
            <person name="Hegedus B."/>
            <person name="Baldrian P."/>
            <person name="Stursova M."/>
            <person name="Weitz H."/>
            <person name="Taylor A."/>
            <person name="Grigoriev I.V."/>
            <person name="Nagy L.G."/>
            <person name="Martin F."/>
            <person name="Kauserud H."/>
        </authorList>
    </citation>
    <scope>NUCLEOTIDE SEQUENCE</scope>
    <source>
        <strain evidence="2">CBHHK067</strain>
    </source>
</reference>
<proteinExistence type="predicted"/>
<feature type="compositionally biased region" description="Basic and acidic residues" evidence="1">
    <location>
        <begin position="18"/>
        <end position="27"/>
    </location>
</feature>
<feature type="compositionally biased region" description="Polar residues" evidence="1">
    <location>
        <begin position="49"/>
        <end position="60"/>
    </location>
</feature>